<dbReference type="AlphaFoldDB" id="A0A1J7JU97"/>
<dbReference type="InParanoid" id="A0A1J7JU97"/>
<name>A0A1J7JU97_9PEZI</name>
<dbReference type="EMBL" id="KV875096">
    <property type="protein sequence ID" value="OIW31314.1"/>
    <property type="molecule type" value="Genomic_DNA"/>
</dbReference>
<feature type="non-terminal residue" evidence="1">
    <location>
        <position position="1"/>
    </location>
</feature>
<gene>
    <name evidence="1" type="ORF">CONLIGDRAFT_631239</name>
</gene>
<keyword evidence="2" id="KW-1185">Reference proteome</keyword>
<accession>A0A1J7JU97</accession>
<evidence type="ECO:0000313" key="1">
    <source>
        <dbReference type="EMBL" id="OIW31314.1"/>
    </source>
</evidence>
<dbReference type="Proteomes" id="UP000182658">
    <property type="component" value="Unassembled WGS sequence"/>
</dbReference>
<organism evidence="1 2">
    <name type="scientific">Coniochaeta ligniaria NRRL 30616</name>
    <dbReference type="NCBI Taxonomy" id="1408157"/>
    <lineage>
        <taxon>Eukaryota</taxon>
        <taxon>Fungi</taxon>
        <taxon>Dikarya</taxon>
        <taxon>Ascomycota</taxon>
        <taxon>Pezizomycotina</taxon>
        <taxon>Sordariomycetes</taxon>
        <taxon>Sordariomycetidae</taxon>
        <taxon>Coniochaetales</taxon>
        <taxon>Coniochaetaceae</taxon>
        <taxon>Coniochaeta</taxon>
    </lineage>
</organism>
<evidence type="ECO:0000313" key="2">
    <source>
        <dbReference type="Proteomes" id="UP000182658"/>
    </source>
</evidence>
<proteinExistence type="predicted"/>
<reference evidence="1 2" key="1">
    <citation type="submission" date="2016-10" db="EMBL/GenBank/DDBJ databases">
        <title>Draft genome sequence of Coniochaeta ligniaria NRRL30616, a lignocellulolytic fungus for bioabatement of inhibitors in plant biomass hydrolysates.</title>
        <authorList>
            <consortium name="DOE Joint Genome Institute"/>
            <person name="Jimenez D.J."/>
            <person name="Hector R.E."/>
            <person name="Riley R."/>
            <person name="Sun H."/>
            <person name="Grigoriev I.V."/>
            <person name="Van Elsas J.D."/>
            <person name="Nichols N.N."/>
        </authorList>
    </citation>
    <scope>NUCLEOTIDE SEQUENCE [LARGE SCALE GENOMIC DNA]</scope>
    <source>
        <strain evidence="1 2">NRRL 30616</strain>
    </source>
</reference>
<protein>
    <submittedName>
        <fullName evidence="1">Uncharacterized protein</fullName>
    </submittedName>
</protein>
<sequence>MLAPPVLGQQFASVGQLALPPNLLSALASKKSLNSIVSRDTNSCPSWKEGNMYNFSHCRVLLCPTCGRAWNGPVARRVRLVASPGLQLLVEKSNYLCFPTCVVASRPWTGRYLWNVDTRGGCITRQTIPIRG</sequence>